<reference evidence="2" key="1">
    <citation type="journal article" date="2020" name="bioRxiv">
        <title>Hybrid origin of Populus tomentosa Carr. identified through genome sequencing and phylogenomic analysis.</title>
        <authorList>
            <person name="An X."/>
            <person name="Gao K."/>
            <person name="Chen Z."/>
            <person name="Li J."/>
            <person name="Yang X."/>
            <person name="Yang X."/>
            <person name="Zhou J."/>
            <person name="Guo T."/>
            <person name="Zhao T."/>
            <person name="Huang S."/>
            <person name="Miao D."/>
            <person name="Khan W.U."/>
            <person name="Rao P."/>
            <person name="Ye M."/>
            <person name="Lei B."/>
            <person name="Liao W."/>
            <person name="Wang J."/>
            <person name="Ji L."/>
            <person name="Li Y."/>
            <person name="Guo B."/>
            <person name="Mustafa N.S."/>
            <person name="Li S."/>
            <person name="Yun Q."/>
            <person name="Keller S.R."/>
            <person name="Mao J."/>
            <person name="Zhang R."/>
            <person name="Strauss S.H."/>
        </authorList>
    </citation>
    <scope>NUCLEOTIDE SEQUENCE</scope>
    <source>
        <strain evidence="2">GM15</strain>
        <tissue evidence="2">Leaf</tissue>
    </source>
</reference>
<dbReference type="PANTHER" id="PTHR31032">
    <property type="entry name" value="PGR5-LIKE PROTEIN 1B, CHLOROPLASTIC"/>
    <property type="match status" value="1"/>
</dbReference>
<evidence type="ECO:0000256" key="1">
    <source>
        <dbReference type="SAM" id="Phobius"/>
    </source>
</evidence>
<dbReference type="PANTHER" id="PTHR31032:SF2">
    <property type="entry name" value="PGR5-LIKE A PROTEIN"/>
    <property type="match status" value="1"/>
</dbReference>
<dbReference type="AlphaFoldDB" id="A0A8X8CQI5"/>
<dbReference type="GO" id="GO:0009535">
    <property type="term" value="C:chloroplast thylakoid membrane"/>
    <property type="evidence" value="ECO:0007669"/>
    <property type="project" value="InterPro"/>
</dbReference>
<dbReference type="EMBL" id="JAAWWB010000017">
    <property type="protein sequence ID" value="KAG6762169.1"/>
    <property type="molecule type" value="Genomic_DNA"/>
</dbReference>
<feature type="transmembrane region" description="Helical" evidence="1">
    <location>
        <begin position="181"/>
        <end position="205"/>
    </location>
</feature>
<keyword evidence="1" id="KW-1133">Transmembrane helix</keyword>
<organism evidence="2 3">
    <name type="scientific">Populus tomentosa</name>
    <name type="common">Chinese white poplar</name>
    <dbReference type="NCBI Taxonomy" id="118781"/>
    <lineage>
        <taxon>Eukaryota</taxon>
        <taxon>Viridiplantae</taxon>
        <taxon>Streptophyta</taxon>
        <taxon>Embryophyta</taxon>
        <taxon>Tracheophyta</taxon>
        <taxon>Spermatophyta</taxon>
        <taxon>Magnoliopsida</taxon>
        <taxon>eudicotyledons</taxon>
        <taxon>Gunneridae</taxon>
        <taxon>Pentapetalae</taxon>
        <taxon>rosids</taxon>
        <taxon>fabids</taxon>
        <taxon>Malpighiales</taxon>
        <taxon>Salicaceae</taxon>
        <taxon>Saliceae</taxon>
        <taxon>Populus</taxon>
    </lineage>
</organism>
<dbReference type="InterPro" id="IPR039987">
    <property type="entry name" value="PGRL1"/>
</dbReference>
<gene>
    <name evidence="2" type="ORF">POTOM_032657</name>
</gene>
<keyword evidence="1" id="KW-0812">Transmembrane</keyword>
<name>A0A8X8CQI5_POPTO</name>
<sequence>MAGTCTYISRHVIELSSYNRASRSGREGASFCWARLSATSSNGVSRTRKVALASEGPSCLFVGPIETASQETLEALYRQARDAYYSGKPLIIDDMFDRVELKLRCYGSKCVVKYPRCSIRRQSTYSDAEADISQAFALASIWILFLTVGCSASALPIIYTIGLAYQDAFGSVISHGSQTPIIGFLATVNGILFMAVSALIGYPIASASVTVLQGLWRNDLVALKGACPNCGEEVFAFVKSDQSNNSTHRADCHVCESLLEFRTKAESFLLQGSIYKSWYCILHSPEGLLLNYGPIQCGALGLRVGNILSLRMFASDSEPPTNAFPRPFIFSSGNHLHSETMHTIAWPSISKKSIFLFKGHKVLHIETV</sequence>
<proteinExistence type="predicted"/>
<keyword evidence="1" id="KW-0472">Membrane</keyword>
<evidence type="ECO:0008006" key="4">
    <source>
        <dbReference type="Google" id="ProtNLM"/>
    </source>
</evidence>
<evidence type="ECO:0000313" key="2">
    <source>
        <dbReference type="EMBL" id="KAG6762169.1"/>
    </source>
</evidence>
<dbReference type="OrthoDB" id="567232at2759"/>
<dbReference type="GO" id="GO:0009773">
    <property type="term" value="P:photosynthetic electron transport in photosystem I"/>
    <property type="evidence" value="ECO:0007669"/>
    <property type="project" value="InterPro"/>
</dbReference>
<feature type="transmembrane region" description="Helical" evidence="1">
    <location>
        <begin position="135"/>
        <end position="161"/>
    </location>
</feature>
<keyword evidence="3" id="KW-1185">Reference proteome</keyword>
<accession>A0A8X8CQI5</accession>
<evidence type="ECO:0000313" key="3">
    <source>
        <dbReference type="Proteomes" id="UP000886885"/>
    </source>
</evidence>
<protein>
    <recommendedName>
        <fullName evidence="4">PGR5-like protein 1A, chloroplastic</fullName>
    </recommendedName>
</protein>
<comment type="caution">
    <text evidence="2">The sequence shown here is derived from an EMBL/GenBank/DDBJ whole genome shotgun (WGS) entry which is preliminary data.</text>
</comment>
<dbReference type="Proteomes" id="UP000886885">
    <property type="component" value="Chromosome 9A"/>
</dbReference>
<dbReference type="GO" id="GO:0016730">
    <property type="term" value="F:oxidoreductase activity, acting on iron-sulfur proteins as donors"/>
    <property type="evidence" value="ECO:0007669"/>
    <property type="project" value="InterPro"/>
</dbReference>